<dbReference type="Gene3D" id="1.10.10.10">
    <property type="entry name" value="Winged helix-like DNA-binding domain superfamily/Winged helix DNA-binding domain"/>
    <property type="match status" value="1"/>
</dbReference>
<accession>A0A938WZC9</accession>
<dbReference type="GO" id="GO:0003677">
    <property type="term" value="F:DNA binding"/>
    <property type="evidence" value="ECO:0007669"/>
    <property type="project" value="InterPro"/>
</dbReference>
<dbReference type="GO" id="GO:0006313">
    <property type="term" value="P:DNA transposition"/>
    <property type="evidence" value="ECO:0007669"/>
    <property type="project" value="InterPro"/>
</dbReference>
<keyword evidence="1" id="KW-0175">Coiled coil</keyword>
<dbReference type="SUPFAM" id="SSF46689">
    <property type="entry name" value="Homeodomain-like"/>
    <property type="match status" value="1"/>
</dbReference>
<dbReference type="Proteomes" id="UP000718821">
    <property type="component" value="Unassembled WGS sequence"/>
</dbReference>
<keyword evidence="3" id="KW-1185">Reference proteome</keyword>
<dbReference type="InterPro" id="IPR009057">
    <property type="entry name" value="Homeodomain-like_sf"/>
</dbReference>
<dbReference type="InterPro" id="IPR002514">
    <property type="entry name" value="Transposase_8"/>
</dbReference>
<dbReference type="AlphaFoldDB" id="A0A938WZC9"/>
<comment type="caution">
    <text evidence="2">The sequence shown here is derived from an EMBL/GenBank/DDBJ whole genome shotgun (WGS) entry which is preliminary data.</text>
</comment>
<name>A0A938WZC9_9BIFI</name>
<evidence type="ECO:0000313" key="3">
    <source>
        <dbReference type="Proteomes" id="UP000718821"/>
    </source>
</evidence>
<sequence length="112" mass="12141">MGDDGIMGKGMRYTPEFCQKAVGLLAESRESHSSETRALTQVAGNLGVAPETLRRWRSQADGAAAARSAQDAQAALEELKRLRREVVELRRANEILTTASAFFAARLGPARP</sequence>
<protein>
    <submittedName>
        <fullName evidence="2">Transposase</fullName>
    </submittedName>
</protein>
<evidence type="ECO:0000256" key="1">
    <source>
        <dbReference type="SAM" id="Coils"/>
    </source>
</evidence>
<organism evidence="2 3">
    <name type="scientific">Bifidobacterium pullorum subsp. saeculare</name>
    <dbReference type="NCBI Taxonomy" id="78257"/>
    <lineage>
        <taxon>Bacteria</taxon>
        <taxon>Bacillati</taxon>
        <taxon>Actinomycetota</taxon>
        <taxon>Actinomycetes</taxon>
        <taxon>Bifidobacteriales</taxon>
        <taxon>Bifidobacteriaceae</taxon>
        <taxon>Bifidobacterium</taxon>
    </lineage>
</organism>
<dbReference type="EMBL" id="JACLYU010000031">
    <property type="protein sequence ID" value="MBM6700417.1"/>
    <property type="molecule type" value="Genomic_DNA"/>
</dbReference>
<proteinExistence type="predicted"/>
<feature type="coiled-coil region" evidence="1">
    <location>
        <begin position="65"/>
        <end position="99"/>
    </location>
</feature>
<dbReference type="Pfam" id="PF01527">
    <property type="entry name" value="HTH_Tnp_1"/>
    <property type="match status" value="1"/>
</dbReference>
<evidence type="ECO:0000313" key="2">
    <source>
        <dbReference type="EMBL" id="MBM6700417.1"/>
    </source>
</evidence>
<reference evidence="2" key="2">
    <citation type="journal article" date="2021" name="Sci. Rep.">
        <title>The distribution of antibiotic resistance genes in chicken gut microbiota commensals.</title>
        <authorList>
            <person name="Juricova H."/>
            <person name="Matiasovicova J."/>
            <person name="Kubasova T."/>
            <person name="Cejkova D."/>
            <person name="Rychlik I."/>
        </authorList>
    </citation>
    <scope>NUCLEOTIDE SEQUENCE</scope>
    <source>
        <strain evidence="2">An836</strain>
    </source>
</reference>
<dbReference type="GO" id="GO:0004803">
    <property type="term" value="F:transposase activity"/>
    <property type="evidence" value="ECO:0007669"/>
    <property type="project" value="InterPro"/>
</dbReference>
<reference evidence="2" key="1">
    <citation type="submission" date="2020-08" db="EMBL/GenBank/DDBJ databases">
        <authorList>
            <person name="Cejkova D."/>
            <person name="Kubasova T."/>
            <person name="Jahodarova E."/>
            <person name="Rychlik I."/>
        </authorList>
    </citation>
    <scope>NUCLEOTIDE SEQUENCE</scope>
    <source>
        <strain evidence="2">An836</strain>
    </source>
</reference>
<dbReference type="InterPro" id="IPR036388">
    <property type="entry name" value="WH-like_DNA-bd_sf"/>
</dbReference>
<gene>
    <name evidence="2" type="ORF">H7U32_08960</name>
</gene>